<evidence type="ECO:0000313" key="7">
    <source>
        <dbReference type="EMBL" id="MBG6139501.1"/>
    </source>
</evidence>
<dbReference type="PRINTS" id="PR00400">
    <property type="entry name" value="TETREPRESSOR"/>
</dbReference>
<keyword evidence="4" id="KW-0804">Transcription</keyword>
<dbReference type="RefSeq" id="WP_197006152.1">
    <property type="nucleotide sequence ID" value="NZ_BONS01000008.1"/>
</dbReference>
<comment type="caution">
    <text evidence="7">The sequence shown here is derived from an EMBL/GenBank/DDBJ whole genome shotgun (WGS) entry which is preliminary data.</text>
</comment>
<dbReference type="PANTHER" id="PTHR30055:SF151">
    <property type="entry name" value="TRANSCRIPTIONAL REGULATORY PROTEIN"/>
    <property type="match status" value="1"/>
</dbReference>
<accession>A0A8J7GX28</accession>
<dbReference type="Pfam" id="PF00440">
    <property type="entry name" value="TetR_N"/>
    <property type="match status" value="1"/>
</dbReference>
<feature type="domain" description="HTH tetR-type" evidence="6">
    <location>
        <begin position="11"/>
        <end position="71"/>
    </location>
</feature>
<keyword evidence="1" id="KW-0678">Repressor</keyword>
<evidence type="ECO:0000256" key="4">
    <source>
        <dbReference type="ARBA" id="ARBA00023163"/>
    </source>
</evidence>
<dbReference type="Gene3D" id="1.10.10.60">
    <property type="entry name" value="Homeodomain-like"/>
    <property type="match status" value="1"/>
</dbReference>
<evidence type="ECO:0000256" key="3">
    <source>
        <dbReference type="ARBA" id="ARBA00023125"/>
    </source>
</evidence>
<dbReference type="SUPFAM" id="SSF48498">
    <property type="entry name" value="Tetracyclin repressor-like, C-terminal domain"/>
    <property type="match status" value="1"/>
</dbReference>
<dbReference type="PROSITE" id="PS50977">
    <property type="entry name" value="HTH_TETR_2"/>
    <property type="match status" value="1"/>
</dbReference>
<dbReference type="GO" id="GO:0003700">
    <property type="term" value="F:DNA-binding transcription factor activity"/>
    <property type="evidence" value="ECO:0007669"/>
    <property type="project" value="TreeGrafter"/>
</dbReference>
<protein>
    <submittedName>
        <fullName evidence="7">AcrR family transcriptional regulator</fullName>
    </submittedName>
</protein>
<dbReference type="GO" id="GO:0045892">
    <property type="term" value="P:negative regulation of DNA-templated transcription"/>
    <property type="evidence" value="ECO:0007669"/>
    <property type="project" value="InterPro"/>
</dbReference>
<dbReference type="InterPro" id="IPR003012">
    <property type="entry name" value="Tet_transcr_reg_TetR"/>
</dbReference>
<dbReference type="EMBL" id="JADOUF010000001">
    <property type="protein sequence ID" value="MBG6139501.1"/>
    <property type="molecule type" value="Genomic_DNA"/>
</dbReference>
<dbReference type="InterPro" id="IPR004111">
    <property type="entry name" value="Repressor_TetR_C"/>
</dbReference>
<dbReference type="GO" id="GO:0000976">
    <property type="term" value="F:transcription cis-regulatory region binding"/>
    <property type="evidence" value="ECO:0007669"/>
    <property type="project" value="TreeGrafter"/>
</dbReference>
<dbReference type="PRINTS" id="PR00455">
    <property type="entry name" value="HTHTETR"/>
</dbReference>
<evidence type="ECO:0000313" key="8">
    <source>
        <dbReference type="Proteomes" id="UP000622552"/>
    </source>
</evidence>
<reference evidence="7" key="1">
    <citation type="submission" date="2020-11" db="EMBL/GenBank/DDBJ databases">
        <title>Sequencing the genomes of 1000 actinobacteria strains.</title>
        <authorList>
            <person name="Klenk H.-P."/>
        </authorList>
    </citation>
    <scope>NUCLEOTIDE SEQUENCE</scope>
    <source>
        <strain evidence="7">DSM 45356</strain>
    </source>
</reference>
<keyword evidence="3 5" id="KW-0238">DNA-binding</keyword>
<dbReference type="InterPro" id="IPR009057">
    <property type="entry name" value="Homeodomain-like_sf"/>
</dbReference>
<evidence type="ECO:0000256" key="1">
    <source>
        <dbReference type="ARBA" id="ARBA00022491"/>
    </source>
</evidence>
<dbReference type="InterPro" id="IPR050109">
    <property type="entry name" value="HTH-type_TetR-like_transc_reg"/>
</dbReference>
<evidence type="ECO:0000256" key="5">
    <source>
        <dbReference type="PROSITE-ProRule" id="PRU00335"/>
    </source>
</evidence>
<keyword evidence="2" id="KW-0805">Transcription regulation</keyword>
<dbReference type="PANTHER" id="PTHR30055">
    <property type="entry name" value="HTH-TYPE TRANSCRIPTIONAL REGULATOR RUTR"/>
    <property type="match status" value="1"/>
</dbReference>
<dbReference type="InterPro" id="IPR036271">
    <property type="entry name" value="Tet_transcr_reg_TetR-rel_C_sf"/>
</dbReference>
<evidence type="ECO:0000256" key="2">
    <source>
        <dbReference type="ARBA" id="ARBA00023015"/>
    </source>
</evidence>
<proteinExistence type="predicted"/>
<keyword evidence="8" id="KW-1185">Reference proteome</keyword>
<organism evidence="7 8">
    <name type="scientific">Longispora fulva</name>
    <dbReference type="NCBI Taxonomy" id="619741"/>
    <lineage>
        <taxon>Bacteria</taxon>
        <taxon>Bacillati</taxon>
        <taxon>Actinomycetota</taxon>
        <taxon>Actinomycetes</taxon>
        <taxon>Micromonosporales</taxon>
        <taxon>Micromonosporaceae</taxon>
        <taxon>Longispora</taxon>
    </lineage>
</organism>
<feature type="DNA-binding region" description="H-T-H motif" evidence="5">
    <location>
        <begin position="34"/>
        <end position="53"/>
    </location>
</feature>
<dbReference type="Proteomes" id="UP000622552">
    <property type="component" value="Unassembled WGS sequence"/>
</dbReference>
<dbReference type="Pfam" id="PF02909">
    <property type="entry name" value="TetR_C_1"/>
    <property type="match status" value="1"/>
</dbReference>
<dbReference type="InterPro" id="IPR001647">
    <property type="entry name" value="HTH_TetR"/>
</dbReference>
<dbReference type="Gene3D" id="1.10.357.10">
    <property type="entry name" value="Tetracycline Repressor, domain 2"/>
    <property type="match status" value="1"/>
</dbReference>
<dbReference type="SUPFAM" id="SSF46689">
    <property type="entry name" value="Homeodomain-like"/>
    <property type="match status" value="1"/>
</dbReference>
<dbReference type="GO" id="GO:0046677">
    <property type="term" value="P:response to antibiotic"/>
    <property type="evidence" value="ECO:0007669"/>
    <property type="project" value="InterPro"/>
</dbReference>
<sequence>MSQGGNGVKKGLTRERILDAALGYVDGHGLAALSMRKLGAELGVEAMTIYHYFPNKEALLDGLVDRTLELAFTGPPPAEDDSWVPWLRRFTHGFRSVLLAHPGILPLAATRPLNSPDGLRVLDGWLGGLRAAGLPLGRAMDMLNVLATLTIGLTLAEVGRTPGHEGSEPDLDGRDLGAFPNLAEVLTTGVGLDFDHRFAEAVDILLAGYAGL</sequence>
<evidence type="ECO:0000259" key="6">
    <source>
        <dbReference type="PROSITE" id="PS50977"/>
    </source>
</evidence>
<gene>
    <name evidence="7" type="ORF">IW245_005695</name>
</gene>
<dbReference type="AlphaFoldDB" id="A0A8J7GX28"/>
<name>A0A8J7GX28_9ACTN</name>